<evidence type="ECO:0000313" key="2">
    <source>
        <dbReference type="Proteomes" id="UP001642520"/>
    </source>
</evidence>
<organism evidence="1 2">
    <name type="scientific">Xylocopa violacea</name>
    <name type="common">Violet carpenter bee</name>
    <name type="synonym">Apis violacea</name>
    <dbReference type="NCBI Taxonomy" id="135666"/>
    <lineage>
        <taxon>Eukaryota</taxon>
        <taxon>Metazoa</taxon>
        <taxon>Ecdysozoa</taxon>
        <taxon>Arthropoda</taxon>
        <taxon>Hexapoda</taxon>
        <taxon>Insecta</taxon>
        <taxon>Pterygota</taxon>
        <taxon>Neoptera</taxon>
        <taxon>Endopterygota</taxon>
        <taxon>Hymenoptera</taxon>
        <taxon>Apocrita</taxon>
        <taxon>Aculeata</taxon>
        <taxon>Apoidea</taxon>
        <taxon>Anthophila</taxon>
        <taxon>Apidae</taxon>
        <taxon>Xylocopa</taxon>
        <taxon>Xylocopa</taxon>
    </lineage>
</organism>
<protein>
    <submittedName>
        <fullName evidence="1">Uncharacterized protein</fullName>
    </submittedName>
</protein>
<evidence type="ECO:0000313" key="1">
    <source>
        <dbReference type="EMBL" id="CAL7951755.1"/>
    </source>
</evidence>
<accession>A0ABP1PEW0</accession>
<keyword evidence="2" id="KW-1185">Reference proteome</keyword>
<dbReference type="EMBL" id="CAXAJV020001301">
    <property type="protein sequence ID" value="CAL7951755.1"/>
    <property type="molecule type" value="Genomic_DNA"/>
</dbReference>
<reference evidence="1 2" key="1">
    <citation type="submission" date="2024-08" db="EMBL/GenBank/DDBJ databases">
        <authorList>
            <person name="Will J Nash"/>
            <person name="Angela Man"/>
            <person name="Seanna McTaggart"/>
            <person name="Kendall Baker"/>
            <person name="Tom Barker"/>
            <person name="Leah Catchpole"/>
            <person name="Alex Durrant"/>
            <person name="Karim Gharbi"/>
            <person name="Naomi Irish"/>
            <person name="Gemy Kaithakottil"/>
            <person name="Debby Ku"/>
            <person name="Aaliyah Providence"/>
            <person name="Felix Shaw"/>
            <person name="David Swarbreck"/>
            <person name="Chris Watkins"/>
            <person name="Ann M. McCartney"/>
            <person name="Giulio Formenti"/>
            <person name="Alice Mouton"/>
            <person name="Noel Vella"/>
            <person name="Bjorn M von Reumont"/>
            <person name="Adriana Vella"/>
            <person name="Wilfried Haerty"/>
        </authorList>
    </citation>
    <scope>NUCLEOTIDE SEQUENCE [LARGE SCALE GENOMIC DNA]</scope>
</reference>
<proteinExistence type="predicted"/>
<dbReference type="Proteomes" id="UP001642520">
    <property type="component" value="Unassembled WGS sequence"/>
</dbReference>
<sequence length="152" mass="16938">MFVKKGRNTSGKFWMTFVTLLGLLYLNGIVIARPGFDKTTPKNKLDVYDALPNFAAIGEKDIAAQSKEEILGATKGRLKRLSDQRRLELETLIALSEMTLKLANVIGGGRQLEATKRNRKKRAIFDIKNLQKLFRLSGKLGLKGNTAYPVVS</sequence>
<name>A0ABP1PEW0_XYLVO</name>
<gene>
    <name evidence="1" type="ORF">XYLVIOL_LOCUS10679</name>
</gene>
<comment type="caution">
    <text evidence="1">The sequence shown here is derived from an EMBL/GenBank/DDBJ whole genome shotgun (WGS) entry which is preliminary data.</text>
</comment>